<keyword evidence="1" id="KW-0472">Membrane</keyword>
<organism evidence="3 4">
    <name type="scientific">Acinetobacter sichuanensis</name>
    <dbReference type="NCBI Taxonomy" id="2136183"/>
    <lineage>
        <taxon>Bacteria</taxon>
        <taxon>Pseudomonadati</taxon>
        <taxon>Pseudomonadota</taxon>
        <taxon>Gammaproteobacteria</taxon>
        <taxon>Moraxellales</taxon>
        <taxon>Moraxellaceae</taxon>
        <taxon>Acinetobacter</taxon>
    </lineage>
</organism>
<protein>
    <recommendedName>
        <fullName evidence="6">Transmembrane protein</fullName>
    </recommendedName>
</protein>
<evidence type="ECO:0000313" key="4">
    <source>
        <dbReference type="Proteomes" id="UP000240957"/>
    </source>
</evidence>
<keyword evidence="1" id="KW-1133">Transmembrane helix</keyword>
<dbReference type="OrthoDB" id="9848826at2"/>
<sequence length="231" mass="27964">MHYLKITLIILSCILFIYSEISFLKSLSIFVLILVCLYLFLLVFMKILNQVLFPNTIHEHIEKNENQNLKSIPIQLFKTDHPKVNQEKITIIQQFQIFKKNIHTQLDSQNQSYLDEIEMIFLDIEQRKKSSQFNISKKLNRKLRLAENECLKQIQLLFDHYLNHAYNNFDQQTFIDERNKIIEKLLKKIEFLYQNDLQSLLNHQYFIQQNLDVKPVFELKQNTKRIWQNDE</sequence>
<evidence type="ECO:0000313" key="2">
    <source>
        <dbReference type="EMBL" id="MFC2996635.1"/>
    </source>
</evidence>
<comment type="caution">
    <text evidence="3">The sequence shown here is derived from an EMBL/GenBank/DDBJ whole genome shotgun (WGS) entry which is preliminary data.</text>
</comment>
<reference evidence="2" key="4">
    <citation type="submission" date="2024-09" db="EMBL/GenBank/DDBJ databases">
        <authorList>
            <person name="Sun Q."/>
            <person name="Mori K."/>
        </authorList>
    </citation>
    <scope>NUCLEOTIDE SEQUENCE</scope>
    <source>
        <strain evidence="2">KCTC 62575</strain>
    </source>
</reference>
<dbReference type="EMBL" id="PYIX02000001">
    <property type="protein sequence ID" value="RFC85456.1"/>
    <property type="molecule type" value="Genomic_DNA"/>
</dbReference>
<dbReference type="AlphaFoldDB" id="A0A371YVF3"/>
<evidence type="ECO:0008006" key="6">
    <source>
        <dbReference type="Google" id="ProtNLM"/>
    </source>
</evidence>
<reference evidence="5" key="3">
    <citation type="journal article" date="2019" name="Int. J. Syst. Evol. Microbiol.">
        <title>The Global Catalogue of Microorganisms (GCM) 10K type strain sequencing project: providing services to taxonomists for standard genome sequencing and annotation.</title>
        <authorList>
            <consortium name="The Broad Institute Genomics Platform"/>
            <consortium name="The Broad Institute Genome Sequencing Center for Infectious Disease"/>
            <person name="Wu L."/>
            <person name="Ma J."/>
        </authorList>
    </citation>
    <scope>NUCLEOTIDE SEQUENCE [LARGE SCALE GENOMIC DNA]</scope>
    <source>
        <strain evidence="5">KCTC 62575</strain>
    </source>
</reference>
<keyword evidence="1" id="KW-0812">Transmembrane</keyword>
<evidence type="ECO:0000256" key="1">
    <source>
        <dbReference type="SAM" id="Phobius"/>
    </source>
</evidence>
<gene>
    <name evidence="2" type="ORF">ACFODO_15470</name>
    <name evidence="3" type="ORF">C9E89_000600</name>
</gene>
<feature type="transmembrane region" description="Helical" evidence="1">
    <location>
        <begin position="29"/>
        <end position="48"/>
    </location>
</feature>
<keyword evidence="5" id="KW-1185">Reference proteome</keyword>
<dbReference type="Proteomes" id="UP001595455">
    <property type="component" value="Unassembled WGS sequence"/>
</dbReference>
<evidence type="ECO:0000313" key="3">
    <source>
        <dbReference type="EMBL" id="RFC85456.1"/>
    </source>
</evidence>
<name>A0A371YVF3_9GAMM</name>
<accession>A0A371YVF3</accession>
<reference evidence="3 4" key="2">
    <citation type="submission" date="2018-08" db="EMBL/GenBank/DDBJ databases">
        <title>The draft genome of Acinetobacter sichuanensis strain WCHAc060041.</title>
        <authorList>
            <person name="Qin J."/>
            <person name="Feng Y."/>
            <person name="Zong Z."/>
        </authorList>
    </citation>
    <scope>NUCLEOTIDE SEQUENCE [LARGE SCALE GENOMIC DNA]</scope>
    <source>
        <strain evidence="3 4">WCHAc060041</strain>
    </source>
</reference>
<dbReference type="EMBL" id="JBHRSF010000071">
    <property type="protein sequence ID" value="MFC2996635.1"/>
    <property type="molecule type" value="Genomic_DNA"/>
</dbReference>
<dbReference type="RefSeq" id="WP_107006502.1">
    <property type="nucleotide sequence ID" value="NZ_JBHRSF010000071.1"/>
</dbReference>
<proteinExistence type="predicted"/>
<dbReference type="Proteomes" id="UP000240957">
    <property type="component" value="Unassembled WGS sequence"/>
</dbReference>
<reference evidence="2" key="1">
    <citation type="journal article" date="2014" name="Int. J. Syst. Evol. Microbiol.">
        <title>Complete genome of a new Firmicutes species belonging to the dominant human colonic microbiota ('Ruminococcus bicirculans') reveals two chromosomes and a selective capacity to utilize plant glucans.</title>
        <authorList>
            <consortium name="NISC Comparative Sequencing Program"/>
            <person name="Wegmann U."/>
            <person name="Louis P."/>
            <person name="Goesmann A."/>
            <person name="Henrissat B."/>
            <person name="Duncan S.H."/>
            <person name="Flint H.J."/>
        </authorList>
    </citation>
    <scope>NUCLEOTIDE SEQUENCE</scope>
    <source>
        <strain evidence="2">KCTC 62575</strain>
    </source>
</reference>
<evidence type="ECO:0000313" key="5">
    <source>
        <dbReference type="Proteomes" id="UP001595455"/>
    </source>
</evidence>